<reference evidence="1 2" key="1">
    <citation type="submission" date="2018-05" db="EMBL/GenBank/DDBJ databases">
        <title>Genomic Encyclopedia of Type Strains, Phase IV (KMG-IV): sequencing the most valuable type-strain genomes for metagenomic binning, comparative biology and taxonomic classification.</title>
        <authorList>
            <person name="Goeker M."/>
        </authorList>
    </citation>
    <scope>NUCLEOTIDE SEQUENCE [LARGE SCALE GENOMIC DNA]</scope>
    <source>
        <strain evidence="1 2">DSM 7229</strain>
    </source>
</reference>
<dbReference type="Pfam" id="PF12532">
    <property type="entry name" value="DUF3732"/>
    <property type="match status" value="1"/>
</dbReference>
<dbReference type="EMBL" id="QGGM01000004">
    <property type="protein sequence ID" value="PWK13522.1"/>
    <property type="molecule type" value="Genomic_DNA"/>
</dbReference>
<proteinExistence type="predicted"/>
<evidence type="ECO:0000313" key="2">
    <source>
        <dbReference type="Proteomes" id="UP000245655"/>
    </source>
</evidence>
<dbReference type="Proteomes" id="UP000245655">
    <property type="component" value="Unassembled WGS sequence"/>
</dbReference>
<accession>A0A2V2A687</accession>
<organism evidence="1 2">
    <name type="scientific">Psychrobacter immobilis</name>
    <dbReference type="NCBI Taxonomy" id="498"/>
    <lineage>
        <taxon>Bacteria</taxon>
        <taxon>Pseudomonadati</taxon>
        <taxon>Pseudomonadota</taxon>
        <taxon>Gammaproteobacteria</taxon>
        <taxon>Moraxellales</taxon>
        <taxon>Moraxellaceae</taxon>
        <taxon>Psychrobacter</taxon>
    </lineage>
</organism>
<comment type="caution">
    <text evidence="1">The sequence shown here is derived from an EMBL/GenBank/DDBJ whole genome shotgun (WGS) entry which is preliminary data.</text>
</comment>
<dbReference type="InterPro" id="IPR022205">
    <property type="entry name" value="DUF3732"/>
</dbReference>
<keyword evidence="2" id="KW-1185">Reference proteome</keyword>
<protein>
    <submittedName>
        <fullName evidence="1">Uncharacterized protein DUF3732</fullName>
    </submittedName>
</protein>
<evidence type="ECO:0000313" key="1">
    <source>
        <dbReference type="EMBL" id="PWK13522.1"/>
    </source>
</evidence>
<gene>
    <name evidence="1" type="ORF">C8D84_1041</name>
</gene>
<sequence length="225" mass="25807">MTAGVTAETYINKQMNKIGEKFDFEEDYKPINLKFSLSNFDLYYKTDDDKKIYLRSMGSGANWLYSHLSLFLALHRYFCKIGDKSVIPPILFIDQPTQVYFPTNIEDNSNEFDAQDLVEKRGKPESLDADMKSVKNIFEQLVQFCKDTKDLTGIEPQIIITDHADGLTLDNVTFDDLVVARWRDRGFIYPLPNESVNIKSDDISKEQMPIGIKGEQLNLLDPPTS</sequence>
<dbReference type="AlphaFoldDB" id="A0A2V2A687"/>
<dbReference type="GeneID" id="60254722"/>
<name>A0A2V2A687_PSYIM</name>
<dbReference type="RefSeq" id="WP_109590474.1">
    <property type="nucleotide sequence ID" value="NZ_CAJGZY010000006.1"/>
</dbReference>